<dbReference type="Proteomes" id="UP000053593">
    <property type="component" value="Unassembled WGS sequence"/>
</dbReference>
<dbReference type="EMBL" id="KN834842">
    <property type="protein sequence ID" value="KIK52496.1"/>
    <property type="molecule type" value="Genomic_DNA"/>
</dbReference>
<reference evidence="2 3" key="1">
    <citation type="submission" date="2014-04" db="EMBL/GenBank/DDBJ databases">
        <title>Evolutionary Origins and Diversification of the Mycorrhizal Mutualists.</title>
        <authorList>
            <consortium name="DOE Joint Genome Institute"/>
            <consortium name="Mycorrhizal Genomics Consortium"/>
            <person name="Kohler A."/>
            <person name="Kuo A."/>
            <person name="Nagy L.G."/>
            <person name="Floudas D."/>
            <person name="Copeland A."/>
            <person name="Barry K.W."/>
            <person name="Cichocki N."/>
            <person name="Veneault-Fourrey C."/>
            <person name="LaButti K."/>
            <person name="Lindquist E.A."/>
            <person name="Lipzen A."/>
            <person name="Lundell T."/>
            <person name="Morin E."/>
            <person name="Murat C."/>
            <person name="Riley R."/>
            <person name="Ohm R."/>
            <person name="Sun H."/>
            <person name="Tunlid A."/>
            <person name="Henrissat B."/>
            <person name="Grigoriev I.V."/>
            <person name="Hibbett D.S."/>
            <person name="Martin F."/>
        </authorList>
    </citation>
    <scope>NUCLEOTIDE SEQUENCE [LARGE SCALE GENOMIC DNA]</scope>
    <source>
        <strain evidence="2 3">FD-317 M1</strain>
    </source>
</reference>
<name>A0A0D0BDF1_9AGAR</name>
<feature type="chain" id="PRO_5002219381" evidence="1">
    <location>
        <begin position="38"/>
        <end position="134"/>
    </location>
</feature>
<dbReference type="AlphaFoldDB" id="A0A0D0BDF1"/>
<accession>A0A0D0BDF1</accession>
<protein>
    <submittedName>
        <fullName evidence="2">Uncharacterized protein</fullName>
    </submittedName>
</protein>
<evidence type="ECO:0000256" key="1">
    <source>
        <dbReference type="SAM" id="SignalP"/>
    </source>
</evidence>
<evidence type="ECO:0000313" key="3">
    <source>
        <dbReference type="Proteomes" id="UP000053593"/>
    </source>
</evidence>
<organism evidence="2 3">
    <name type="scientific">Collybiopsis luxurians FD-317 M1</name>
    <dbReference type="NCBI Taxonomy" id="944289"/>
    <lineage>
        <taxon>Eukaryota</taxon>
        <taxon>Fungi</taxon>
        <taxon>Dikarya</taxon>
        <taxon>Basidiomycota</taxon>
        <taxon>Agaricomycotina</taxon>
        <taxon>Agaricomycetes</taxon>
        <taxon>Agaricomycetidae</taxon>
        <taxon>Agaricales</taxon>
        <taxon>Marasmiineae</taxon>
        <taxon>Omphalotaceae</taxon>
        <taxon>Collybiopsis</taxon>
        <taxon>Collybiopsis luxurians</taxon>
    </lineage>
</organism>
<dbReference type="HOGENOM" id="CLU_1896469_0_0_1"/>
<sequence>MYRQSGTRNYVRAGPTAVWTLMLVAFLQFLLVERATAAPVDIRAGSIARRESEASILGYTLWKWKWKEDLLGHLQVAESDHTTTMTFEMVSRRSHFMDRLSTSFSCPSAGCIAGQFSFRKGLAIVENGLECSGR</sequence>
<keyword evidence="3" id="KW-1185">Reference proteome</keyword>
<gene>
    <name evidence="2" type="ORF">GYMLUDRAFT_966913</name>
</gene>
<feature type="signal peptide" evidence="1">
    <location>
        <begin position="1"/>
        <end position="37"/>
    </location>
</feature>
<evidence type="ECO:0000313" key="2">
    <source>
        <dbReference type="EMBL" id="KIK52496.1"/>
    </source>
</evidence>
<proteinExistence type="predicted"/>
<keyword evidence="1" id="KW-0732">Signal</keyword>